<dbReference type="EMBL" id="WTXG01000038">
    <property type="protein sequence ID" value="KAI0297323.1"/>
    <property type="molecule type" value="Genomic_DNA"/>
</dbReference>
<evidence type="ECO:0000256" key="1">
    <source>
        <dbReference type="SAM" id="MobiDB-lite"/>
    </source>
</evidence>
<feature type="compositionally biased region" description="Basic and acidic residues" evidence="1">
    <location>
        <begin position="67"/>
        <end position="82"/>
    </location>
</feature>
<name>A0AAD4QLU5_9AGAM</name>
<comment type="caution">
    <text evidence="2">The sequence shown here is derived from an EMBL/GenBank/DDBJ whole genome shotgun (WGS) entry which is preliminary data.</text>
</comment>
<reference evidence="2" key="1">
    <citation type="journal article" date="2022" name="New Phytol.">
        <title>Evolutionary transition to the ectomycorrhizal habit in the genomes of a hyperdiverse lineage of mushroom-forming fungi.</title>
        <authorList>
            <person name="Looney B."/>
            <person name="Miyauchi S."/>
            <person name="Morin E."/>
            <person name="Drula E."/>
            <person name="Courty P.E."/>
            <person name="Kohler A."/>
            <person name="Kuo A."/>
            <person name="LaButti K."/>
            <person name="Pangilinan J."/>
            <person name="Lipzen A."/>
            <person name="Riley R."/>
            <person name="Andreopoulos W."/>
            <person name="He G."/>
            <person name="Johnson J."/>
            <person name="Nolan M."/>
            <person name="Tritt A."/>
            <person name="Barry K.W."/>
            <person name="Grigoriev I.V."/>
            <person name="Nagy L.G."/>
            <person name="Hibbett D."/>
            <person name="Henrissat B."/>
            <person name="Matheny P.B."/>
            <person name="Labbe J."/>
            <person name="Martin F.M."/>
        </authorList>
    </citation>
    <scope>NUCLEOTIDE SEQUENCE</scope>
    <source>
        <strain evidence="2">BPL690</strain>
    </source>
</reference>
<dbReference type="Proteomes" id="UP001203297">
    <property type="component" value="Unassembled WGS sequence"/>
</dbReference>
<keyword evidence="3" id="KW-1185">Reference proteome</keyword>
<evidence type="ECO:0000313" key="2">
    <source>
        <dbReference type="EMBL" id="KAI0297323.1"/>
    </source>
</evidence>
<accession>A0AAD4QLU5</accession>
<sequence>MSEPSFRSGYTVSRYEGGSGVCRWFAFAVLLSSLGGKRWGETKGKKSNFFWSGSSLAGLSGTVGVGRRRDEGKGKEKRKETGIHPPVQVVSTADNENGGRALGFRGAAVWVCDFVATGRGNWGRF</sequence>
<dbReference type="AlphaFoldDB" id="A0AAD4QLU5"/>
<protein>
    <submittedName>
        <fullName evidence="2">Uncharacterized protein</fullName>
    </submittedName>
</protein>
<feature type="region of interest" description="Disordered" evidence="1">
    <location>
        <begin position="62"/>
        <end position="94"/>
    </location>
</feature>
<evidence type="ECO:0000313" key="3">
    <source>
        <dbReference type="Proteomes" id="UP001203297"/>
    </source>
</evidence>
<organism evidence="2 3">
    <name type="scientific">Multifurca ochricompacta</name>
    <dbReference type="NCBI Taxonomy" id="376703"/>
    <lineage>
        <taxon>Eukaryota</taxon>
        <taxon>Fungi</taxon>
        <taxon>Dikarya</taxon>
        <taxon>Basidiomycota</taxon>
        <taxon>Agaricomycotina</taxon>
        <taxon>Agaricomycetes</taxon>
        <taxon>Russulales</taxon>
        <taxon>Russulaceae</taxon>
        <taxon>Multifurca</taxon>
    </lineage>
</organism>
<gene>
    <name evidence="2" type="ORF">B0F90DRAFT_1669486</name>
</gene>
<proteinExistence type="predicted"/>